<dbReference type="EMBL" id="FNXT01000791">
    <property type="protein sequence ID" value="SZX67368.1"/>
    <property type="molecule type" value="Genomic_DNA"/>
</dbReference>
<name>A0A383VPB3_TETOB</name>
<dbReference type="Proteomes" id="UP000256970">
    <property type="component" value="Unassembled WGS sequence"/>
</dbReference>
<evidence type="ECO:0000313" key="2">
    <source>
        <dbReference type="EMBL" id="SZX67368.1"/>
    </source>
</evidence>
<evidence type="ECO:0000313" key="3">
    <source>
        <dbReference type="Proteomes" id="UP000256970"/>
    </source>
</evidence>
<dbReference type="AlphaFoldDB" id="A0A383VPB3"/>
<accession>A0A383VPB3</accession>
<organism evidence="2 3">
    <name type="scientific">Tetradesmus obliquus</name>
    <name type="common">Green alga</name>
    <name type="synonym">Acutodesmus obliquus</name>
    <dbReference type="NCBI Taxonomy" id="3088"/>
    <lineage>
        <taxon>Eukaryota</taxon>
        <taxon>Viridiplantae</taxon>
        <taxon>Chlorophyta</taxon>
        <taxon>core chlorophytes</taxon>
        <taxon>Chlorophyceae</taxon>
        <taxon>CS clade</taxon>
        <taxon>Sphaeropleales</taxon>
        <taxon>Scenedesmaceae</taxon>
        <taxon>Tetradesmus</taxon>
    </lineage>
</organism>
<proteinExistence type="predicted"/>
<gene>
    <name evidence="2" type="ORF">BQ4739_LOCUS7767</name>
</gene>
<keyword evidence="3" id="KW-1185">Reference proteome</keyword>
<feature type="region of interest" description="Disordered" evidence="1">
    <location>
        <begin position="28"/>
        <end position="160"/>
    </location>
</feature>
<evidence type="ECO:0000256" key="1">
    <source>
        <dbReference type="SAM" id="MobiDB-lite"/>
    </source>
</evidence>
<feature type="region of interest" description="Disordered" evidence="1">
    <location>
        <begin position="176"/>
        <end position="224"/>
    </location>
</feature>
<protein>
    <submittedName>
        <fullName evidence="2">Uncharacterized protein</fullName>
    </submittedName>
</protein>
<sequence length="224" mass="21932">MLLQLSPGDEAGRAPVVDGSLQILAGTATDQPCSDKPTSSAPSATVLVGGGHAECSSAAADHGADSTGRVAESDIRSAAEQGDDDAEDQFVSASGEEDDSPEAAEHLRLPDAVGDVAHEDAAAWGDQDEPSGAVAVEQEDVEPAASTGEEAHGLSADAPAAAEVTAPAAAAVSSAAAALRRSSRHPAAAATAAEAAAPMRSSRRSASASAAAATSEAAALRRSS</sequence>
<reference evidence="2 3" key="1">
    <citation type="submission" date="2016-10" db="EMBL/GenBank/DDBJ databases">
        <authorList>
            <person name="Cai Z."/>
        </authorList>
    </citation>
    <scope>NUCLEOTIDE SEQUENCE [LARGE SCALE GENOMIC DNA]</scope>
</reference>
<feature type="compositionally biased region" description="Polar residues" evidence="1">
    <location>
        <begin position="28"/>
        <end position="43"/>
    </location>
</feature>